<feature type="binding site" evidence="9">
    <location>
        <begin position="309"/>
        <end position="313"/>
    </location>
    <ligand>
        <name>FMN</name>
        <dbReference type="ChEBI" id="CHEBI:58210"/>
    </ligand>
</feature>
<feature type="binding site" evidence="9">
    <location>
        <begin position="77"/>
        <end position="79"/>
    </location>
    <ligand>
        <name>FMN</name>
        <dbReference type="ChEBI" id="CHEBI:58210"/>
    </ligand>
</feature>
<dbReference type="PROSITE" id="PS51349">
    <property type="entry name" value="FMN_HYDROXY_ACID_DH_2"/>
    <property type="match status" value="1"/>
</dbReference>
<dbReference type="Pfam" id="PF01070">
    <property type="entry name" value="FMN_dh"/>
    <property type="match status" value="1"/>
</dbReference>
<dbReference type="GO" id="GO:0004459">
    <property type="term" value="F:L-lactate dehydrogenase (NAD+) activity"/>
    <property type="evidence" value="ECO:0007669"/>
    <property type="project" value="TreeGrafter"/>
</dbReference>
<evidence type="ECO:0000256" key="4">
    <source>
        <dbReference type="ARBA" id="ARBA00022643"/>
    </source>
</evidence>
<dbReference type="EMBL" id="JACHOB010000004">
    <property type="protein sequence ID" value="MBB4659569.1"/>
    <property type="molecule type" value="Genomic_DNA"/>
</dbReference>
<feature type="binding site" evidence="9">
    <location>
        <position position="276"/>
    </location>
    <ligand>
        <name>FMN</name>
        <dbReference type="ChEBI" id="CHEBI:58210"/>
    </ligand>
</feature>
<reference evidence="11 12" key="1">
    <citation type="submission" date="2020-08" db="EMBL/GenBank/DDBJ databases">
        <title>Genomic Encyclopedia of Type Strains, Phase IV (KMG-IV): sequencing the most valuable type-strain genomes for metagenomic binning, comparative biology and taxonomic classification.</title>
        <authorList>
            <person name="Goeker M."/>
        </authorList>
    </citation>
    <scope>NUCLEOTIDE SEQUENCE [LARGE SCALE GENOMIC DNA]</scope>
    <source>
        <strain evidence="11 12">DSM 102850</strain>
    </source>
</reference>
<dbReference type="NCBIfam" id="NF008398">
    <property type="entry name" value="PRK11197.1"/>
    <property type="match status" value="1"/>
</dbReference>
<gene>
    <name evidence="11" type="ORF">GGQ59_002106</name>
</gene>
<dbReference type="InterPro" id="IPR008259">
    <property type="entry name" value="FMN_hydac_DH_AS"/>
</dbReference>
<evidence type="ECO:0000256" key="5">
    <source>
        <dbReference type="ARBA" id="ARBA00023002"/>
    </source>
</evidence>
<keyword evidence="5 11" id="KW-0560">Oxidoreductase</keyword>
<protein>
    <submittedName>
        <fullName evidence="11">L-lactate dehydrogenase (Cytochrome)</fullName>
        <ecNumber evidence="11">1.1.2.3</ecNumber>
    </submittedName>
</protein>
<dbReference type="PROSITE" id="PS00557">
    <property type="entry name" value="FMN_HYDROXY_ACID_DH_1"/>
    <property type="match status" value="1"/>
</dbReference>
<dbReference type="CDD" id="cd02809">
    <property type="entry name" value="alpha_hydroxyacid_oxid_FMN"/>
    <property type="match status" value="1"/>
</dbReference>
<evidence type="ECO:0000256" key="2">
    <source>
        <dbReference type="ARBA" id="ARBA00022475"/>
    </source>
</evidence>
<dbReference type="AlphaFoldDB" id="A0A840I3W9"/>
<accession>A0A840I3W9</accession>
<evidence type="ECO:0000313" key="12">
    <source>
        <dbReference type="Proteomes" id="UP000563524"/>
    </source>
</evidence>
<sequence>MKAASALDYRALAKRRLPPFLFEYIDGGSYAEVTLRRNIEDLERVALRQRVLNDVSKVDTSATLFGRRCALPLALAPIGLAGMNARRGEVQAARAAAAAGVPFCLSTVSACPLEEVAAASSAPLWFQLYVIRDRGFMRDLLQLAKDHGCDALVFTVDMPVPGSRYRDYRSGLAGSADRTGQLRRMWQAMRHPGWAWDVGVHGRPHQLGNVAPVLGKSTGLEDFFAWMRNNFDPTVTWDDLDFVRSIWDGPLIIKGILDPDDAIKAAELGAEGIVVSNHGGRQLDGVPSTAEALPPIADAVRDRLTVLADGGIRSGLDVVRMLALGASGVLLGRAWAYALAGGGGEAGVAHVLKLIEAEMGVAMALTGATSIDKIDRSILVQNRGAERPSEEASWSPIRSSG</sequence>
<evidence type="ECO:0000256" key="9">
    <source>
        <dbReference type="PIRSR" id="PIRSR000138-2"/>
    </source>
</evidence>
<comment type="similarity">
    <text evidence="7">Belongs to the FMN-dependent alpha-hydroxy acid dehydrogenase family.</text>
</comment>
<comment type="cofactor">
    <cofactor evidence="1">
        <name>FMN</name>
        <dbReference type="ChEBI" id="CHEBI:58210"/>
    </cofactor>
</comment>
<dbReference type="GO" id="GO:0009060">
    <property type="term" value="P:aerobic respiration"/>
    <property type="evidence" value="ECO:0007669"/>
    <property type="project" value="TreeGrafter"/>
</dbReference>
<dbReference type="Gene3D" id="3.20.20.70">
    <property type="entry name" value="Aldolase class I"/>
    <property type="match status" value="1"/>
</dbReference>
<comment type="caution">
    <text evidence="11">The sequence shown here is derived from an EMBL/GenBank/DDBJ whole genome shotgun (WGS) entry which is preliminary data.</text>
</comment>
<feature type="binding site" evidence="9">
    <location>
        <position position="106"/>
    </location>
    <ligand>
        <name>FMN</name>
        <dbReference type="ChEBI" id="CHEBI:58210"/>
    </ligand>
</feature>
<dbReference type="InterPro" id="IPR000262">
    <property type="entry name" value="FMN-dep_DH"/>
</dbReference>
<feature type="domain" description="FMN hydroxy acid dehydrogenase" evidence="10">
    <location>
        <begin position="1"/>
        <end position="384"/>
    </location>
</feature>
<feature type="binding site" evidence="9">
    <location>
        <position position="164"/>
    </location>
    <ligand>
        <name>glyoxylate</name>
        <dbReference type="ChEBI" id="CHEBI:36655"/>
    </ligand>
</feature>
<feature type="binding site" evidence="9">
    <location>
        <position position="254"/>
    </location>
    <ligand>
        <name>FMN</name>
        <dbReference type="ChEBI" id="CHEBI:58210"/>
    </ligand>
</feature>
<dbReference type="InterPro" id="IPR020920">
    <property type="entry name" value="LldD"/>
</dbReference>
<evidence type="ECO:0000313" key="11">
    <source>
        <dbReference type="EMBL" id="MBB4659569.1"/>
    </source>
</evidence>
<keyword evidence="2" id="KW-1003">Cell membrane</keyword>
<dbReference type="EC" id="1.1.2.3" evidence="11"/>
<keyword evidence="6" id="KW-0472">Membrane</keyword>
<feature type="active site" description="Proton acceptor" evidence="8">
    <location>
        <position position="278"/>
    </location>
</feature>
<dbReference type="GO" id="GO:0006089">
    <property type="term" value="P:lactate metabolic process"/>
    <property type="evidence" value="ECO:0007669"/>
    <property type="project" value="InterPro"/>
</dbReference>
<feature type="binding site" evidence="9">
    <location>
        <position position="129"/>
    </location>
    <ligand>
        <name>glyoxylate</name>
        <dbReference type="ChEBI" id="CHEBI:36655"/>
    </ligand>
</feature>
<feature type="binding site" evidence="9">
    <location>
        <position position="155"/>
    </location>
    <ligand>
        <name>FMN</name>
        <dbReference type="ChEBI" id="CHEBI:58210"/>
    </ligand>
</feature>
<name>A0A840I3W9_9PROT</name>
<dbReference type="PIRSF" id="PIRSF000138">
    <property type="entry name" value="Al-hdrx_acd_dh"/>
    <property type="match status" value="1"/>
</dbReference>
<dbReference type="InterPro" id="IPR037396">
    <property type="entry name" value="FMN_HAD"/>
</dbReference>
<evidence type="ECO:0000259" key="10">
    <source>
        <dbReference type="PROSITE" id="PS51349"/>
    </source>
</evidence>
<feature type="binding site" evidence="9">
    <location>
        <position position="24"/>
    </location>
    <ligand>
        <name>glyoxylate</name>
        <dbReference type="ChEBI" id="CHEBI:36655"/>
    </ligand>
</feature>
<feature type="binding site" evidence="9">
    <location>
        <position position="127"/>
    </location>
    <ligand>
        <name>FMN</name>
        <dbReference type="ChEBI" id="CHEBI:58210"/>
    </ligand>
</feature>
<dbReference type="SUPFAM" id="SSF51395">
    <property type="entry name" value="FMN-linked oxidoreductases"/>
    <property type="match status" value="1"/>
</dbReference>
<evidence type="ECO:0000256" key="1">
    <source>
        <dbReference type="ARBA" id="ARBA00001917"/>
    </source>
</evidence>
<keyword evidence="3 9" id="KW-0285">Flavoprotein</keyword>
<proteinExistence type="inferred from homology"/>
<dbReference type="GO" id="GO:0010181">
    <property type="term" value="F:FMN binding"/>
    <property type="evidence" value="ECO:0007669"/>
    <property type="project" value="InterPro"/>
</dbReference>
<dbReference type="Proteomes" id="UP000563524">
    <property type="component" value="Unassembled WGS sequence"/>
</dbReference>
<evidence type="ECO:0000256" key="8">
    <source>
        <dbReference type="PIRSR" id="PIRSR000138-1"/>
    </source>
</evidence>
<dbReference type="PANTHER" id="PTHR10578:SF85">
    <property type="entry name" value="L-LACTATE DEHYDROGENASE"/>
    <property type="match status" value="1"/>
</dbReference>
<evidence type="ECO:0000256" key="3">
    <source>
        <dbReference type="ARBA" id="ARBA00022630"/>
    </source>
</evidence>
<organism evidence="11 12">
    <name type="scientific">Parvularcula dongshanensis</name>
    <dbReference type="NCBI Taxonomy" id="1173995"/>
    <lineage>
        <taxon>Bacteria</taxon>
        <taxon>Pseudomonadati</taxon>
        <taxon>Pseudomonadota</taxon>
        <taxon>Alphaproteobacteria</taxon>
        <taxon>Parvularculales</taxon>
        <taxon>Parvularculaceae</taxon>
        <taxon>Parvularcula</taxon>
    </lineage>
</organism>
<evidence type="ECO:0000256" key="6">
    <source>
        <dbReference type="ARBA" id="ARBA00023136"/>
    </source>
</evidence>
<keyword evidence="4 9" id="KW-0288">FMN</keyword>
<dbReference type="RefSeq" id="WP_183818293.1">
    <property type="nucleotide sequence ID" value="NZ_JACHOB010000004.1"/>
</dbReference>
<feature type="binding site" evidence="9">
    <location>
        <position position="281"/>
    </location>
    <ligand>
        <name>glyoxylate</name>
        <dbReference type="ChEBI" id="CHEBI:36655"/>
    </ligand>
</feature>
<dbReference type="GO" id="GO:0005886">
    <property type="term" value="C:plasma membrane"/>
    <property type="evidence" value="ECO:0007669"/>
    <property type="project" value="TreeGrafter"/>
</dbReference>
<evidence type="ECO:0000256" key="7">
    <source>
        <dbReference type="ARBA" id="ARBA00024042"/>
    </source>
</evidence>
<feature type="binding site" evidence="9">
    <location>
        <position position="278"/>
    </location>
    <ligand>
        <name>glyoxylate</name>
        <dbReference type="ChEBI" id="CHEBI:36655"/>
    </ligand>
</feature>
<dbReference type="NCBIfam" id="NF033901">
    <property type="entry name" value="L_lactate_LldD"/>
    <property type="match status" value="1"/>
</dbReference>
<dbReference type="FunFam" id="3.20.20.70:FF:000029">
    <property type="entry name" value="L-lactate dehydrogenase"/>
    <property type="match status" value="1"/>
</dbReference>
<dbReference type="PANTHER" id="PTHR10578">
    <property type="entry name" value="S -2-HYDROXY-ACID OXIDASE-RELATED"/>
    <property type="match status" value="1"/>
</dbReference>
<dbReference type="GO" id="GO:0004460">
    <property type="term" value="F:L-lactate dehydrogenase (cytochrome) activity"/>
    <property type="evidence" value="ECO:0007669"/>
    <property type="project" value="UniProtKB-EC"/>
</dbReference>
<feature type="binding site" evidence="9">
    <location>
        <begin position="332"/>
        <end position="333"/>
    </location>
    <ligand>
        <name>FMN</name>
        <dbReference type="ChEBI" id="CHEBI:58210"/>
    </ligand>
</feature>
<keyword evidence="12" id="KW-1185">Reference proteome</keyword>
<dbReference type="InterPro" id="IPR013785">
    <property type="entry name" value="Aldolase_TIM"/>
</dbReference>
<dbReference type="InterPro" id="IPR012133">
    <property type="entry name" value="Alpha-hydoxy_acid_DH_FMN"/>
</dbReference>